<sequence length="103" mass="12136">MKYDIILSEEAHSDVDSVLHYIVNVLKNPTAAKNLLDKIEKVYTDIANNPFMYAYCNNSRLQNDEYRKVVINHYVLIYRVDEAKNTVFVVRLFYGRQNYIALI</sequence>
<comment type="caution">
    <text evidence="2">The sequence shown here is derived from an EMBL/GenBank/DDBJ whole genome shotgun (WGS) entry which is preliminary data.</text>
</comment>
<evidence type="ECO:0000313" key="3">
    <source>
        <dbReference type="Proteomes" id="UP000806542"/>
    </source>
</evidence>
<dbReference type="SUPFAM" id="SSF143011">
    <property type="entry name" value="RelE-like"/>
    <property type="match status" value="1"/>
</dbReference>
<dbReference type="EMBL" id="JADCKB010000022">
    <property type="protein sequence ID" value="MBE5040771.1"/>
    <property type="molecule type" value="Genomic_DNA"/>
</dbReference>
<gene>
    <name evidence="2" type="ORF">INF28_09900</name>
</gene>
<keyword evidence="3" id="KW-1185">Reference proteome</keyword>
<accession>A0A9D5LZ81</accession>
<keyword evidence="1" id="KW-1277">Toxin-antitoxin system</keyword>
<evidence type="ECO:0000313" key="2">
    <source>
        <dbReference type="EMBL" id="MBE5040771.1"/>
    </source>
</evidence>
<dbReference type="Gene3D" id="3.30.2310.20">
    <property type="entry name" value="RelE-like"/>
    <property type="match status" value="1"/>
</dbReference>
<protein>
    <submittedName>
        <fullName evidence="2">Type II toxin-antitoxin system RelE/ParE family toxin</fullName>
    </submittedName>
</protein>
<dbReference type="AlphaFoldDB" id="A0A9D5LZ81"/>
<dbReference type="InterPro" id="IPR035093">
    <property type="entry name" value="RelE/ParE_toxin_dom_sf"/>
</dbReference>
<dbReference type="Pfam" id="PF05016">
    <property type="entry name" value="ParE_toxin"/>
    <property type="match status" value="1"/>
</dbReference>
<evidence type="ECO:0000256" key="1">
    <source>
        <dbReference type="ARBA" id="ARBA00022649"/>
    </source>
</evidence>
<dbReference type="InterPro" id="IPR007712">
    <property type="entry name" value="RelE/ParE_toxin"/>
</dbReference>
<proteinExistence type="predicted"/>
<reference evidence="2" key="1">
    <citation type="submission" date="2020-10" db="EMBL/GenBank/DDBJ databases">
        <title>ChiBAC.</title>
        <authorList>
            <person name="Zenner C."/>
            <person name="Hitch T.C.A."/>
            <person name="Clavel T."/>
        </authorList>
    </citation>
    <scope>NUCLEOTIDE SEQUENCE</scope>
    <source>
        <strain evidence="2">DSM 107454</strain>
    </source>
</reference>
<name>A0A9D5LZ81_9FIRM</name>
<dbReference type="RefSeq" id="WP_226393325.1">
    <property type="nucleotide sequence ID" value="NZ_JADCKB010000022.1"/>
</dbReference>
<dbReference type="Proteomes" id="UP000806542">
    <property type="component" value="Unassembled WGS sequence"/>
</dbReference>
<organism evidence="2 3">
    <name type="scientific">Ructibacterium gallinarum</name>
    <dbReference type="NCBI Taxonomy" id="2779355"/>
    <lineage>
        <taxon>Bacteria</taxon>
        <taxon>Bacillati</taxon>
        <taxon>Bacillota</taxon>
        <taxon>Clostridia</taxon>
        <taxon>Eubacteriales</taxon>
        <taxon>Oscillospiraceae</taxon>
        <taxon>Ructibacterium</taxon>
    </lineage>
</organism>